<dbReference type="RefSeq" id="WP_075079999.1">
    <property type="nucleotide sequence ID" value="NZ_BDCO01000002.1"/>
</dbReference>
<comment type="caution">
    <text evidence="2">The sequence shown here is derived from an EMBL/GenBank/DDBJ whole genome shotgun (WGS) entry which is preliminary data.</text>
</comment>
<reference evidence="3" key="1">
    <citation type="journal article" date="2017" name="Genome Announc.">
        <title>Draft Genome Sequence of Terrimicrobium sacchariphilum NM-5T, a Facultative Anaerobic Soil Bacterium of the Class Spartobacteria.</title>
        <authorList>
            <person name="Qiu Y.L."/>
            <person name="Tourlousse D.M."/>
            <person name="Matsuura N."/>
            <person name="Ohashi A."/>
            <person name="Sekiguchi Y."/>
        </authorList>
    </citation>
    <scope>NUCLEOTIDE SEQUENCE [LARGE SCALE GENOMIC DNA]</scope>
    <source>
        <strain evidence="3">NM-5</strain>
    </source>
</reference>
<protein>
    <submittedName>
        <fullName evidence="2">Uncharacterized protein</fullName>
    </submittedName>
</protein>
<keyword evidence="1" id="KW-1133">Transmembrane helix</keyword>
<keyword evidence="1" id="KW-0812">Transmembrane</keyword>
<gene>
    <name evidence="2" type="ORF">TSACC_22789</name>
</gene>
<feature type="transmembrane region" description="Helical" evidence="1">
    <location>
        <begin position="12"/>
        <end position="33"/>
    </location>
</feature>
<proteinExistence type="predicted"/>
<dbReference type="AlphaFoldDB" id="A0A146GC33"/>
<accession>A0A146GC33</accession>
<evidence type="ECO:0000256" key="1">
    <source>
        <dbReference type="SAM" id="Phobius"/>
    </source>
</evidence>
<name>A0A146GC33_TERSA</name>
<dbReference type="Proteomes" id="UP000076023">
    <property type="component" value="Unassembled WGS sequence"/>
</dbReference>
<sequence>MKPPPRRKFRPLLATGIAVLHFAIFVVVAWFVLIGSLTGSGAGGPFYHGPGMAEIIGITLAPTLLIPLLFGIKPLSIQLLFLTVASSSALYGVAISLLVSYILSRPTPTNLTRNEPGIHGDPY</sequence>
<keyword evidence="3" id="KW-1185">Reference proteome</keyword>
<feature type="transmembrane region" description="Helical" evidence="1">
    <location>
        <begin position="53"/>
        <end position="72"/>
    </location>
</feature>
<dbReference type="EMBL" id="BDCO01000002">
    <property type="protein sequence ID" value="GAT34364.1"/>
    <property type="molecule type" value="Genomic_DNA"/>
</dbReference>
<dbReference type="STRING" id="690879.TSACC_22789"/>
<evidence type="ECO:0000313" key="2">
    <source>
        <dbReference type="EMBL" id="GAT34364.1"/>
    </source>
</evidence>
<organism evidence="2 3">
    <name type="scientific">Terrimicrobium sacchariphilum</name>
    <dbReference type="NCBI Taxonomy" id="690879"/>
    <lineage>
        <taxon>Bacteria</taxon>
        <taxon>Pseudomonadati</taxon>
        <taxon>Verrucomicrobiota</taxon>
        <taxon>Terrimicrobiia</taxon>
        <taxon>Terrimicrobiales</taxon>
        <taxon>Terrimicrobiaceae</taxon>
        <taxon>Terrimicrobium</taxon>
    </lineage>
</organism>
<feature type="transmembrane region" description="Helical" evidence="1">
    <location>
        <begin position="79"/>
        <end position="103"/>
    </location>
</feature>
<keyword evidence="1" id="KW-0472">Membrane</keyword>
<dbReference type="InParanoid" id="A0A146GC33"/>
<evidence type="ECO:0000313" key="3">
    <source>
        <dbReference type="Proteomes" id="UP000076023"/>
    </source>
</evidence>